<keyword evidence="1" id="KW-1133">Transmembrane helix</keyword>
<accession>A0A011NTS1</accession>
<proteinExistence type="predicted"/>
<dbReference type="GO" id="GO:0004623">
    <property type="term" value="F:phospholipase A2 activity"/>
    <property type="evidence" value="ECO:0007669"/>
    <property type="project" value="TreeGrafter"/>
</dbReference>
<keyword evidence="3" id="KW-1185">Reference proteome</keyword>
<dbReference type="GO" id="GO:0005829">
    <property type="term" value="C:cytosol"/>
    <property type="evidence" value="ECO:0007669"/>
    <property type="project" value="TreeGrafter"/>
</dbReference>
<dbReference type="AlphaFoldDB" id="A0A011NTS1"/>
<feature type="transmembrane region" description="Helical" evidence="1">
    <location>
        <begin position="199"/>
        <end position="219"/>
    </location>
</feature>
<dbReference type="Proteomes" id="UP000020218">
    <property type="component" value="Unassembled WGS sequence"/>
</dbReference>
<organism evidence="2 3">
    <name type="scientific">Candidatus Accumulibacter adjunctus</name>
    <dbReference type="NCBI Taxonomy" id="1454001"/>
    <lineage>
        <taxon>Bacteria</taxon>
        <taxon>Pseudomonadati</taxon>
        <taxon>Pseudomonadota</taxon>
        <taxon>Betaproteobacteria</taxon>
        <taxon>Candidatus Accumulibacter</taxon>
    </lineage>
</organism>
<dbReference type="PATRIC" id="fig|1454001.3.peg.1611"/>
<evidence type="ECO:0008006" key="4">
    <source>
        <dbReference type="Google" id="ProtNLM"/>
    </source>
</evidence>
<feature type="transmembrane region" description="Helical" evidence="1">
    <location>
        <begin position="416"/>
        <end position="437"/>
    </location>
</feature>
<dbReference type="STRING" id="1454001.AW08_01534"/>
<dbReference type="InterPro" id="IPR016035">
    <property type="entry name" value="Acyl_Trfase/lysoPLipase"/>
</dbReference>
<feature type="transmembrane region" description="Helical" evidence="1">
    <location>
        <begin position="274"/>
        <end position="296"/>
    </location>
</feature>
<dbReference type="SUPFAM" id="SSF52151">
    <property type="entry name" value="FabD/lysophospholipase-like"/>
    <property type="match status" value="1"/>
</dbReference>
<reference evidence="2" key="1">
    <citation type="submission" date="2014-02" db="EMBL/GenBank/DDBJ databases">
        <title>Expanding our view of genomic diversity in Candidatus Accumulibacter clades.</title>
        <authorList>
            <person name="Skennerton C.T."/>
            <person name="Barr J.J."/>
            <person name="Slater F.R."/>
            <person name="Bond P.L."/>
            <person name="Tyson G.W."/>
        </authorList>
    </citation>
    <scope>NUCLEOTIDE SEQUENCE [LARGE SCALE GENOMIC DNA]</scope>
</reference>
<feature type="transmembrane region" description="Helical" evidence="1">
    <location>
        <begin position="317"/>
        <end position="341"/>
    </location>
</feature>
<feature type="transmembrane region" description="Helical" evidence="1">
    <location>
        <begin position="449"/>
        <end position="470"/>
    </location>
</feature>
<feature type="transmembrane region" description="Helical" evidence="1">
    <location>
        <begin position="482"/>
        <end position="503"/>
    </location>
</feature>
<dbReference type="PANTHER" id="PTHR10728">
    <property type="entry name" value="CYTOSOLIC PHOSPHOLIPASE A2"/>
    <property type="match status" value="1"/>
</dbReference>
<feature type="transmembrane region" description="Helical" evidence="1">
    <location>
        <begin position="373"/>
        <end position="396"/>
    </location>
</feature>
<dbReference type="EMBL" id="JFAX01000007">
    <property type="protein sequence ID" value="EXI67930.1"/>
    <property type="molecule type" value="Genomic_DNA"/>
</dbReference>
<feature type="transmembrane region" description="Helical" evidence="1">
    <location>
        <begin position="142"/>
        <end position="163"/>
    </location>
</feature>
<gene>
    <name evidence="2" type="ORF">AW08_01534</name>
</gene>
<sequence length="948" mass="104717">MDATKQHEPRSFADVVSAEKRRIARHHRLLGIKDDERWGLALSGGGIRSATFCLGIVEWLIRQKRISSFDYLSTVSGGGYIGSWLVGMIHRHGKGKGRSGIGLAPLDAAIHYLRRYSNYLTPRTGALKPDTLAALLIYVRNFLLNAVLLFPVFASLLLLPALLSGVAVEISRPFSAALLAAGVRLDGASMLELAREKPAWLMVTAACFLLQAILAGLAGPRPAGSPQPWYMRERFLAPTMAALGFFAFLLLAQFLVLVRPIHFGALDPGKVREVVVYGVGNYCLLSLLALIVWSLAGRKQEKWNLDDRTGKYRWQAFAQYLLGTVIAGAVGGLLLAFTYHYPVGWISGVLPLAGEPHAGQIQELLEKVRRIGYGHFLASMLLMPALVAIGFVTVSVHVAACRRGFTEHDREWGSRWLAYIGRLLILWLAACLLAFVVPPLFHRFDRSAVAGMATWLGASALTAYFANSLAQPVKGLAGKTKAVLLAAGPYVFVIGSLCALSLLNHAVLEGLREAAGNYYLLHDTAPWWWCLPAAPFLDHMSVAARAWNVSLVTLGGLTLTSLFFSFLAGFAVDVNLFTLQNFYRNRLTRCYLGASRFASAETDECCRWEGIGGRRPHPPTDFDPDDDLRLARLSMVRPYPIINTALNLNLASELAWQQRKAASFVFSPLYCGYQIPLCFDSWATASDHGAARRLWEYAAGGFRPTVRYLFPEDRGAKLGLPVAISGAAFTSNAGVHTRPWMTFLLTVFGIRLGRWCGNTGLRSVWRRPGPLNSLGLLFGEVLGLTTEKRRFVYLSDGGHFENLGLYELVRRGCDFIVAVDASADPEHSFEDLASALRKCRIDFGVEITFADNELHALALDSEGVCRSHVARGVIRYPEKEEPGRLLYVKASVTGDEPTDVLSYRAQHALFPHETTLDQWFDEPQFESYRELGQHVASHELARRLPVRV</sequence>
<keyword evidence="1" id="KW-0472">Membrane</keyword>
<protein>
    <recommendedName>
        <fullName evidence="4">PNPLA domain-containing protein</fullName>
    </recommendedName>
</protein>
<evidence type="ECO:0000313" key="3">
    <source>
        <dbReference type="Proteomes" id="UP000020218"/>
    </source>
</evidence>
<dbReference type="PANTHER" id="PTHR10728:SF40">
    <property type="entry name" value="PATATIN FAMILY PROTEIN"/>
    <property type="match status" value="1"/>
</dbReference>
<feature type="transmembrane region" description="Helical" evidence="1">
    <location>
        <begin position="557"/>
        <end position="579"/>
    </location>
</feature>
<comment type="caution">
    <text evidence="2">The sequence shown here is derived from an EMBL/GenBank/DDBJ whole genome shotgun (WGS) entry which is preliminary data.</text>
</comment>
<name>A0A011NTS1_9PROT</name>
<evidence type="ECO:0000256" key="1">
    <source>
        <dbReference type="SAM" id="Phobius"/>
    </source>
</evidence>
<evidence type="ECO:0000313" key="2">
    <source>
        <dbReference type="EMBL" id="EXI67930.1"/>
    </source>
</evidence>
<keyword evidence="1" id="KW-0812">Transmembrane</keyword>
<dbReference type="Gene3D" id="3.40.1090.10">
    <property type="entry name" value="Cytosolic phospholipase A2 catalytic domain"/>
    <property type="match status" value="2"/>
</dbReference>
<feature type="transmembrane region" description="Helical" evidence="1">
    <location>
        <begin position="240"/>
        <end position="262"/>
    </location>
</feature>
<dbReference type="GO" id="GO:0046475">
    <property type="term" value="P:glycerophospholipid catabolic process"/>
    <property type="evidence" value="ECO:0007669"/>
    <property type="project" value="TreeGrafter"/>
</dbReference>